<sequence>MAVITLTSDYGLVDYRVAAIKGAIASLNESVRVIDITHDIQAYDLKQAAYIVRDAYKYFPKGSVHIISVDSFYRKEVKSLVYKVDGHYFISADNGILSLVFPDINPEGIYEITFNNRFDDVVNLLSVDVFAPIAVHLCSGGLPEVIGRSFSNPKELKLPIPTYKTQEKMIIGEVIYIDNFGNVVTNISKDLFMRTKAGFSDFKIKFRTLSLSKIYNYYTEFITNWEEEQDGVGKAVAVFNNRELLEITIYKGMKTNGAQSLLGLSVGERVYIEYC</sequence>
<evidence type="ECO:0000313" key="4">
    <source>
        <dbReference type="Proteomes" id="UP000464318"/>
    </source>
</evidence>
<dbReference type="PANTHER" id="PTHR35092">
    <property type="entry name" value="CHLORINASE MJ1651"/>
    <property type="match status" value="1"/>
</dbReference>
<evidence type="ECO:0000256" key="1">
    <source>
        <dbReference type="ARBA" id="ARBA00022691"/>
    </source>
</evidence>
<dbReference type="AlphaFoldDB" id="A0A6P1QV53"/>
<dbReference type="Gene3D" id="2.40.30.90">
    <property type="entry name" value="Bacterial fluorinating enzyme like"/>
    <property type="match status" value="1"/>
</dbReference>
<dbReference type="InterPro" id="IPR023227">
    <property type="entry name" value="SAM_OH_AdoTrfase_C_sf"/>
</dbReference>
<accession>A0A6P1QV53</accession>
<dbReference type="PIRSF" id="PIRSF006779">
    <property type="entry name" value="UCP006779"/>
    <property type="match status" value="1"/>
</dbReference>
<evidence type="ECO:0000313" key="3">
    <source>
        <dbReference type="EMBL" id="QHN65906.1"/>
    </source>
</evidence>
<dbReference type="KEGG" id="bcad:DBX24_08445"/>
<dbReference type="EMBL" id="CP029149">
    <property type="protein sequence ID" value="QHN65906.1"/>
    <property type="molecule type" value="Genomic_DNA"/>
</dbReference>
<dbReference type="Pfam" id="PF20257">
    <property type="entry name" value="SAM_HAT_C"/>
    <property type="match status" value="1"/>
</dbReference>
<dbReference type="PANTHER" id="PTHR35092:SF1">
    <property type="entry name" value="CHLORINASE MJ1651"/>
    <property type="match status" value="1"/>
</dbReference>
<gene>
    <name evidence="3" type="ORF">DBX24_08445</name>
</gene>
<proteinExistence type="inferred from homology"/>
<name>A0A6P1QV53_9FLAO</name>
<keyword evidence="1" id="KW-0949">S-adenosyl-L-methionine</keyword>
<evidence type="ECO:0000256" key="2">
    <source>
        <dbReference type="ARBA" id="ARBA00024035"/>
    </source>
</evidence>
<dbReference type="Gene3D" id="3.40.50.10790">
    <property type="entry name" value="S-adenosyl-l-methionine hydroxide adenosyltransferase, N-terminal"/>
    <property type="match status" value="1"/>
</dbReference>
<dbReference type="SUPFAM" id="SSF102522">
    <property type="entry name" value="Bacterial fluorinating enzyme, N-terminal domain"/>
    <property type="match status" value="1"/>
</dbReference>
<protein>
    <submittedName>
        <fullName evidence="3">Uncharacterized protein</fullName>
    </submittedName>
</protein>
<dbReference type="InterPro" id="IPR046469">
    <property type="entry name" value="SAM_HAT_N"/>
</dbReference>
<dbReference type="SUPFAM" id="SSF101852">
    <property type="entry name" value="Bacterial fluorinating enzyme, C-terminal domain"/>
    <property type="match status" value="1"/>
</dbReference>
<dbReference type="OrthoDB" id="9792195at2"/>
<keyword evidence="4" id="KW-1185">Reference proteome</keyword>
<organism evidence="3 4">
    <name type="scientific">Bergeyella cardium</name>
    <dbReference type="NCBI Taxonomy" id="1585976"/>
    <lineage>
        <taxon>Bacteria</taxon>
        <taxon>Pseudomonadati</taxon>
        <taxon>Bacteroidota</taxon>
        <taxon>Flavobacteriia</taxon>
        <taxon>Flavobacteriales</taxon>
        <taxon>Weeksellaceae</taxon>
        <taxon>Bergeyella</taxon>
    </lineage>
</organism>
<dbReference type="Proteomes" id="UP000464318">
    <property type="component" value="Chromosome"/>
</dbReference>
<reference evidence="3 4" key="1">
    <citation type="submission" date="2018-04" db="EMBL/GenBank/DDBJ databases">
        <title>Characteristic and Complete Genome Sequencing of A Novel Member of Infective Endocarditis Causative Bacteria: Bergeyella cardium QL-PH.</title>
        <authorList>
            <person name="Pan H."/>
            <person name="Sun E."/>
            <person name="Zhang Y."/>
        </authorList>
    </citation>
    <scope>NUCLEOTIDE SEQUENCE [LARGE SCALE GENOMIC DNA]</scope>
    <source>
        <strain evidence="3 4">HPQL</strain>
    </source>
</reference>
<dbReference type="Pfam" id="PF01887">
    <property type="entry name" value="SAM_HAT_N"/>
    <property type="match status" value="1"/>
</dbReference>
<dbReference type="InterPro" id="IPR046470">
    <property type="entry name" value="SAM_HAT_C"/>
</dbReference>
<dbReference type="InterPro" id="IPR002747">
    <property type="entry name" value="SAM_OH_AdoTrfase"/>
</dbReference>
<dbReference type="InterPro" id="IPR023228">
    <property type="entry name" value="SAM_OH_AdoTrfase_N_sf"/>
</dbReference>
<comment type="similarity">
    <text evidence="2">Belongs to the SAM hydrolase / SAM-dependent halogenase family.</text>
</comment>
<dbReference type="RefSeq" id="WP_160224576.1">
    <property type="nucleotide sequence ID" value="NZ_CP029149.1"/>
</dbReference>